<dbReference type="InterPro" id="IPR035965">
    <property type="entry name" value="PAS-like_dom_sf"/>
</dbReference>
<dbReference type="NCBIfam" id="TIGR00229">
    <property type="entry name" value="sensory_box"/>
    <property type="match status" value="1"/>
</dbReference>
<feature type="domain" description="Histidine kinase" evidence="7">
    <location>
        <begin position="200"/>
        <end position="426"/>
    </location>
</feature>
<keyword evidence="11" id="KW-1185">Reference proteome</keyword>
<dbReference type="GO" id="GO:0007234">
    <property type="term" value="P:osmosensory signaling via phosphorelay pathway"/>
    <property type="evidence" value="ECO:0007669"/>
    <property type="project" value="TreeGrafter"/>
</dbReference>
<dbReference type="PRINTS" id="PR00344">
    <property type="entry name" value="BCTRLSENSOR"/>
</dbReference>
<feature type="domain" description="PAC" evidence="9">
    <location>
        <begin position="138"/>
        <end position="189"/>
    </location>
</feature>
<accession>C7NPU0</accession>
<keyword evidence="6" id="KW-0175">Coiled coil</keyword>
<dbReference type="Proteomes" id="UP000002071">
    <property type="component" value="Chromosome"/>
</dbReference>
<keyword evidence="4 10" id="KW-0418">Kinase</keyword>
<dbReference type="GeneID" id="8382461"/>
<evidence type="ECO:0000259" key="9">
    <source>
        <dbReference type="PROSITE" id="PS50113"/>
    </source>
</evidence>
<evidence type="ECO:0000313" key="11">
    <source>
        <dbReference type="Proteomes" id="UP000002071"/>
    </source>
</evidence>
<dbReference type="SUPFAM" id="SSF55874">
    <property type="entry name" value="ATPase domain of HSP90 chaperone/DNA topoisomerase II/histidine kinase"/>
    <property type="match status" value="1"/>
</dbReference>
<evidence type="ECO:0000256" key="4">
    <source>
        <dbReference type="ARBA" id="ARBA00022777"/>
    </source>
</evidence>
<dbReference type="PANTHER" id="PTHR42878:SF15">
    <property type="entry name" value="BACTERIOPHYTOCHROME"/>
    <property type="match status" value="1"/>
</dbReference>
<dbReference type="SUPFAM" id="SSF55785">
    <property type="entry name" value="PYP-like sensor domain (PAS domain)"/>
    <property type="match status" value="1"/>
</dbReference>
<feature type="coiled-coil region" evidence="6">
    <location>
        <begin position="24"/>
        <end position="72"/>
    </location>
</feature>
<dbReference type="SMART" id="SM00091">
    <property type="entry name" value="PAS"/>
    <property type="match status" value="1"/>
</dbReference>
<dbReference type="Gene3D" id="3.30.450.20">
    <property type="entry name" value="PAS domain"/>
    <property type="match status" value="1"/>
</dbReference>
<evidence type="ECO:0000259" key="8">
    <source>
        <dbReference type="PROSITE" id="PS50112"/>
    </source>
</evidence>
<dbReference type="EMBL" id="CP001687">
    <property type="protein sequence ID" value="ACV10387.1"/>
    <property type="molecule type" value="Genomic_DNA"/>
</dbReference>
<dbReference type="InterPro" id="IPR004358">
    <property type="entry name" value="Sig_transdc_His_kin-like_C"/>
</dbReference>
<dbReference type="InterPro" id="IPR000700">
    <property type="entry name" value="PAS-assoc_C"/>
</dbReference>
<dbReference type="HOGENOM" id="CLU_000445_114_58_2"/>
<feature type="domain" description="PAS" evidence="8">
    <location>
        <begin position="62"/>
        <end position="134"/>
    </location>
</feature>
<dbReference type="GO" id="GO:0000156">
    <property type="term" value="F:phosphorelay response regulator activity"/>
    <property type="evidence" value="ECO:0007669"/>
    <property type="project" value="TreeGrafter"/>
</dbReference>
<evidence type="ECO:0000259" key="7">
    <source>
        <dbReference type="PROSITE" id="PS50109"/>
    </source>
</evidence>
<dbReference type="SMART" id="SM00387">
    <property type="entry name" value="HATPase_c"/>
    <property type="match status" value="1"/>
</dbReference>
<dbReference type="GO" id="GO:0000155">
    <property type="term" value="F:phosphorelay sensor kinase activity"/>
    <property type="evidence" value="ECO:0007669"/>
    <property type="project" value="InterPro"/>
</dbReference>
<name>C7NPU0_HALUD</name>
<dbReference type="CDD" id="cd00130">
    <property type="entry name" value="PAS"/>
    <property type="match status" value="1"/>
</dbReference>
<dbReference type="eggNOG" id="arCOG06219">
    <property type="taxonomic scope" value="Archaea"/>
</dbReference>
<comment type="catalytic activity">
    <reaction evidence="1">
        <text>ATP + protein L-histidine = ADP + protein N-phospho-L-histidine.</text>
        <dbReference type="EC" id="2.7.13.3"/>
    </reaction>
</comment>
<dbReference type="eggNOG" id="arCOG02352">
    <property type="taxonomic scope" value="Archaea"/>
</dbReference>
<dbReference type="InterPro" id="IPR001610">
    <property type="entry name" value="PAC"/>
</dbReference>
<dbReference type="STRING" id="519442.Huta_0199"/>
<evidence type="ECO:0000313" key="10">
    <source>
        <dbReference type="EMBL" id="ACV10387.1"/>
    </source>
</evidence>
<dbReference type="EC" id="2.7.13.3" evidence="2"/>
<evidence type="ECO:0000256" key="6">
    <source>
        <dbReference type="SAM" id="Coils"/>
    </source>
</evidence>
<proteinExistence type="predicted"/>
<evidence type="ECO:0000256" key="3">
    <source>
        <dbReference type="ARBA" id="ARBA00022679"/>
    </source>
</evidence>
<dbReference type="InterPro" id="IPR000014">
    <property type="entry name" value="PAS"/>
</dbReference>
<dbReference type="GO" id="GO:0030295">
    <property type="term" value="F:protein kinase activator activity"/>
    <property type="evidence" value="ECO:0007669"/>
    <property type="project" value="TreeGrafter"/>
</dbReference>
<evidence type="ECO:0000256" key="2">
    <source>
        <dbReference type="ARBA" id="ARBA00012438"/>
    </source>
</evidence>
<dbReference type="InterPro" id="IPR050351">
    <property type="entry name" value="BphY/WalK/GraS-like"/>
</dbReference>
<dbReference type="SMART" id="SM00086">
    <property type="entry name" value="PAC"/>
    <property type="match status" value="1"/>
</dbReference>
<dbReference type="AlphaFoldDB" id="C7NPU0"/>
<dbReference type="InterPro" id="IPR005467">
    <property type="entry name" value="His_kinase_dom"/>
</dbReference>
<dbReference type="Gene3D" id="3.30.565.10">
    <property type="entry name" value="Histidine kinase-like ATPase, C-terminal domain"/>
    <property type="match status" value="1"/>
</dbReference>
<dbReference type="InterPro" id="IPR003594">
    <property type="entry name" value="HATPase_dom"/>
</dbReference>
<gene>
    <name evidence="10" type="ordered locus">Huta_0199</name>
</gene>
<dbReference type="InterPro" id="IPR036097">
    <property type="entry name" value="HisK_dim/P_sf"/>
</dbReference>
<dbReference type="GO" id="GO:0016020">
    <property type="term" value="C:membrane"/>
    <property type="evidence" value="ECO:0007669"/>
    <property type="project" value="UniProtKB-SubCell"/>
</dbReference>
<dbReference type="CDD" id="cd00075">
    <property type="entry name" value="HATPase"/>
    <property type="match status" value="1"/>
</dbReference>
<evidence type="ECO:0000256" key="1">
    <source>
        <dbReference type="ARBA" id="ARBA00000085"/>
    </source>
</evidence>
<dbReference type="Pfam" id="PF13426">
    <property type="entry name" value="PAS_9"/>
    <property type="match status" value="1"/>
</dbReference>
<dbReference type="OrthoDB" id="3369at2157"/>
<protein>
    <recommendedName>
        <fullName evidence="2">histidine kinase</fullName>
        <ecNumber evidence="2">2.7.13.3</ecNumber>
    </recommendedName>
</protein>
<dbReference type="RefSeq" id="WP_012795264.1">
    <property type="nucleotide sequence ID" value="NC_013158.1"/>
</dbReference>
<dbReference type="SUPFAM" id="SSF47384">
    <property type="entry name" value="Homodimeric domain of signal transducing histidine kinase"/>
    <property type="match status" value="1"/>
</dbReference>
<dbReference type="Pfam" id="PF02518">
    <property type="entry name" value="HATPase_c"/>
    <property type="match status" value="1"/>
</dbReference>
<dbReference type="InterPro" id="IPR036890">
    <property type="entry name" value="HATPase_C_sf"/>
</dbReference>
<sequence length="426" mass="47600">MTADILTQLRQLAVDRDDDLGDLLSTAADRIATQDDRIAELQTELEETNEGMVALTLELQEAEQRYRSLFENAVEGIYKTTPDGRRYVLANKSMAEILGYDAPEALQEAVTDIGEDVFLDPDRYETYQSRLRDAGAIENFEYQVQRADGEVRWVRDNARTLSDDGSPSGFRGGVIDVTELRTYETRLERTNEELEALNRLVRHDISNDVQVIQAFAERLDERLVEDGEREAIEKILSATDHITDLTENAREYIEAVTGDDDPELEPVDLCQVLAYELDRQRDANPHARFELLTDLPAVAVRANEMLGSIFRNLLGNAVEHNDSDPVVEIVCIVHADSVEIHVADDGPGIPPDRRDAIFGKGEQSLDSEGTGIGLYLVDQLVSLYDGEIHVEDRAEWSPVDPQTGEPVETTVEADSGSVFVLRLARA</sequence>
<dbReference type="KEGG" id="hut:Huta_0199"/>
<dbReference type="PROSITE" id="PS50109">
    <property type="entry name" value="HIS_KIN"/>
    <property type="match status" value="1"/>
</dbReference>
<dbReference type="PANTHER" id="PTHR42878">
    <property type="entry name" value="TWO-COMPONENT HISTIDINE KINASE"/>
    <property type="match status" value="1"/>
</dbReference>
<dbReference type="PROSITE" id="PS50113">
    <property type="entry name" value="PAC"/>
    <property type="match status" value="1"/>
</dbReference>
<organism evidence="10 11">
    <name type="scientific">Halorhabdus utahensis (strain DSM 12940 / JCM 11049 / AX-2)</name>
    <dbReference type="NCBI Taxonomy" id="519442"/>
    <lineage>
        <taxon>Archaea</taxon>
        <taxon>Methanobacteriati</taxon>
        <taxon>Methanobacteriota</taxon>
        <taxon>Stenosarchaea group</taxon>
        <taxon>Halobacteria</taxon>
        <taxon>Halobacteriales</taxon>
        <taxon>Haloarculaceae</taxon>
        <taxon>Halorhabdus</taxon>
    </lineage>
</organism>
<reference evidence="10 11" key="1">
    <citation type="journal article" date="2009" name="Stand. Genomic Sci.">
        <title>Complete genome sequence of Halorhabdus utahensis type strain (AX-2).</title>
        <authorList>
            <person name="Anderson I."/>
            <person name="Tindall B.J."/>
            <person name="Pomrenke H."/>
            <person name="Goker M."/>
            <person name="Lapidus A."/>
            <person name="Nolan M."/>
            <person name="Copeland A."/>
            <person name="Glavina Del Rio T."/>
            <person name="Chen F."/>
            <person name="Tice H."/>
            <person name="Cheng J.F."/>
            <person name="Lucas S."/>
            <person name="Chertkov O."/>
            <person name="Bruce D."/>
            <person name="Brettin T."/>
            <person name="Detter J.C."/>
            <person name="Han C."/>
            <person name="Goodwin L."/>
            <person name="Land M."/>
            <person name="Hauser L."/>
            <person name="Chang Y.J."/>
            <person name="Jeffries C.D."/>
            <person name="Pitluck S."/>
            <person name="Pati A."/>
            <person name="Mavromatis K."/>
            <person name="Ivanova N."/>
            <person name="Ovchinnikova G."/>
            <person name="Chen A."/>
            <person name="Palaniappan K."/>
            <person name="Chain P."/>
            <person name="Rohde M."/>
            <person name="Bristow J."/>
            <person name="Eisen J.A."/>
            <person name="Markowitz V."/>
            <person name="Hugenholtz P."/>
            <person name="Kyrpides N.C."/>
            <person name="Klenk H.P."/>
        </authorList>
    </citation>
    <scope>NUCLEOTIDE SEQUENCE [LARGE SCALE GENOMIC DNA]</scope>
    <source>
        <strain evidence="11">DSM 12940 / JCM 11049 / AX-2</strain>
    </source>
</reference>
<keyword evidence="3" id="KW-0808">Transferase</keyword>
<evidence type="ECO:0000256" key="5">
    <source>
        <dbReference type="ARBA" id="ARBA00023136"/>
    </source>
</evidence>
<keyword evidence="5" id="KW-0472">Membrane</keyword>
<dbReference type="PROSITE" id="PS50112">
    <property type="entry name" value="PAS"/>
    <property type="match status" value="1"/>
</dbReference>